<accession>A0A146GBR7</accession>
<dbReference type="InterPro" id="IPR013751">
    <property type="entry name" value="ACP_syn_III_N"/>
</dbReference>
<evidence type="ECO:0000256" key="7">
    <source>
        <dbReference type="ARBA" id="ARBA00022832"/>
    </source>
</evidence>
<dbReference type="GO" id="GO:0044550">
    <property type="term" value="P:secondary metabolite biosynthetic process"/>
    <property type="evidence" value="ECO:0007669"/>
    <property type="project" value="TreeGrafter"/>
</dbReference>
<dbReference type="UniPathway" id="UPA00094"/>
<evidence type="ECO:0000259" key="14">
    <source>
        <dbReference type="Pfam" id="PF08541"/>
    </source>
</evidence>
<dbReference type="EC" id="2.3.1.180" evidence="3 13"/>
<comment type="caution">
    <text evidence="16">The sequence shown here is derived from an EMBL/GenBank/DDBJ whole genome shotgun (WGS) entry which is preliminary data.</text>
</comment>
<feature type="active site" evidence="13">
    <location>
        <position position="295"/>
    </location>
</feature>
<dbReference type="GO" id="GO:0006633">
    <property type="term" value="P:fatty acid biosynthetic process"/>
    <property type="evidence" value="ECO:0007669"/>
    <property type="project" value="UniProtKB-UniRule"/>
</dbReference>
<feature type="domain" description="Beta-ketoacyl-[acyl-carrier-protein] synthase III N-terminal" evidence="15">
    <location>
        <begin position="119"/>
        <end position="197"/>
    </location>
</feature>
<dbReference type="Pfam" id="PF08541">
    <property type="entry name" value="ACP_syn_III_C"/>
    <property type="match status" value="1"/>
</dbReference>
<dbReference type="OrthoDB" id="9815506at2"/>
<evidence type="ECO:0000256" key="13">
    <source>
        <dbReference type="HAMAP-Rule" id="MF_01815"/>
    </source>
</evidence>
<proteinExistence type="inferred from homology"/>
<dbReference type="GO" id="GO:0005737">
    <property type="term" value="C:cytoplasm"/>
    <property type="evidence" value="ECO:0007669"/>
    <property type="project" value="UniProtKB-SubCell"/>
</dbReference>
<evidence type="ECO:0000313" key="17">
    <source>
        <dbReference type="Proteomes" id="UP000076023"/>
    </source>
</evidence>
<keyword evidence="17" id="KW-1185">Reference proteome</keyword>
<keyword evidence="10 13" id="KW-0511">Multifunctional enzyme</keyword>
<comment type="pathway">
    <text evidence="1 13">Lipid metabolism; fatty acid biosynthesis.</text>
</comment>
<keyword evidence="7 13" id="KW-0276">Fatty acid metabolism</keyword>
<dbReference type="Proteomes" id="UP000076023">
    <property type="component" value="Unassembled WGS sequence"/>
</dbReference>
<comment type="catalytic activity">
    <reaction evidence="12">
        <text>malonyl-[ACP] + acetyl-CoA + H(+) = 3-oxobutanoyl-[ACP] + CO2 + CoA</text>
        <dbReference type="Rhea" id="RHEA:12080"/>
        <dbReference type="Rhea" id="RHEA-COMP:9623"/>
        <dbReference type="Rhea" id="RHEA-COMP:9625"/>
        <dbReference type="ChEBI" id="CHEBI:15378"/>
        <dbReference type="ChEBI" id="CHEBI:16526"/>
        <dbReference type="ChEBI" id="CHEBI:57287"/>
        <dbReference type="ChEBI" id="CHEBI:57288"/>
        <dbReference type="ChEBI" id="CHEBI:78449"/>
        <dbReference type="ChEBI" id="CHEBI:78450"/>
        <dbReference type="EC" id="2.3.1.180"/>
    </reaction>
    <physiologicalReaction direction="left-to-right" evidence="12">
        <dbReference type="Rhea" id="RHEA:12081"/>
    </physiologicalReaction>
</comment>
<keyword evidence="5 13" id="KW-0444">Lipid biosynthesis</keyword>
<keyword evidence="8 13" id="KW-0443">Lipid metabolism</keyword>
<evidence type="ECO:0000256" key="9">
    <source>
        <dbReference type="ARBA" id="ARBA00023160"/>
    </source>
</evidence>
<feature type="active site" evidence="13">
    <location>
        <position position="265"/>
    </location>
</feature>
<dbReference type="NCBIfam" id="TIGR00747">
    <property type="entry name" value="fabH"/>
    <property type="match status" value="1"/>
</dbReference>
<dbReference type="PANTHER" id="PTHR34069">
    <property type="entry name" value="3-OXOACYL-[ACYL-CARRIER-PROTEIN] SYNTHASE 3"/>
    <property type="match status" value="1"/>
</dbReference>
<reference evidence="17" key="1">
    <citation type="journal article" date="2017" name="Genome Announc.">
        <title>Draft Genome Sequence of Terrimicrobium sacchariphilum NM-5T, a Facultative Anaerobic Soil Bacterium of the Class Spartobacteria.</title>
        <authorList>
            <person name="Qiu Y.L."/>
            <person name="Tourlousse D.M."/>
            <person name="Matsuura N."/>
            <person name="Ohashi A."/>
            <person name="Sekiguchi Y."/>
        </authorList>
    </citation>
    <scope>NUCLEOTIDE SEQUENCE [LARGE SCALE GENOMIC DNA]</scope>
    <source>
        <strain evidence="17">NM-5</strain>
    </source>
</reference>
<dbReference type="FunCoup" id="A0A146GBR7">
    <property type="interactions" value="519"/>
</dbReference>
<evidence type="ECO:0000256" key="2">
    <source>
        <dbReference type="ARBA" id="ARBA00008642"/>
    </source>
</evidence>
<dbReference type="InterPro" id="IPR004655">
    <property type="entry name" value="FabH"/>
</dbReference>
<dbReference type="RefSeq" id="WP_075080901.1">
    <property type="nucleotide sequence ID" value="NZ_BDCO01000003.1"/>
</dbReference>
<evidence type="ECO:0000313" key="16">
    <source>
        <dbReference type="EMBL" id="GAT35045.1"/>
    </source>
</evidence>
<comment type="domain">
    <text evidence="13">The last Arg residue of the ACP-binding site is essential for the weak association between ACP/AcpP and FabH.</text>
</comment>
<dbReference type="GO" id="GO:0033818">
    <property type="term" value="F:beta-ketoacyl-acyl-carrier-protein synthase III activity"/>
    <property type="evidence" value="ECO:0007669"/>
    <property type="project" value="UniProtKB-UniRule"/>
</dbReference>
<dbReference type="GO" id="GO:0004315">
    <property type="term" value="F:3-oxoacyl-[acyl-carrier-protein] synthase activity"/>
    <property type="evidence" value="ECO:0007669"/>
    <property type="project" value="InterPro"/>
</dbReference>
<dbReference type="STRING" id="690879.TSACC_3105"/>
<evidence type="ECO:0000256" key="8">
    <source>
        <dbReference type="ARBA" id="ARBA00023098"/>
    </source>
</evidence>
<organism evidence="16 17">
    <name type="scientific">Terrimicrobium sacchariphilum</name>
    <dbReference type="NCBI Taxonomy" id="690879"/>
    <lineage>
        <taxon>Bacteria</taxon>
        <taxon>Pseudomonadati</taxon>
        <taxon>Verrucomicrobiota</taxon>
        <taxon>Terrimicrobiia</taxon>
        <taxon>Terrimicrobiales</taxon>
        <taxon>Terrimicrobiaceae</taxon>
        <taxon>Terrimicrobium</taxon>
    </lineage>
</organism>
<dbReference type="FunFam" id="3.40.47.10:FF:000004">
    <property type="entry name" value="3-oxoacyl-[acyl-carrier-protein] synthase 3"/>
    <property type="match status" value="1"/>
</dbReference>
<dbReference type="SUPFAM" id="SSF53901">
    <property type="entry name" value="Thiolase-like"/>
    <property type="match status" value="1"/>
</dbReference>
<comment type="similarity">
    <text evidence="2 13">Belongs to the thiolase-like superfamily. FabH family.</text>
</comment>
<gene>
    <name evidence="13" type="primary">fabH</name>
    <name evidence="16" type="ORF">TSACC_3105</name>
</gene>
<dbReference type="HAMAP" id="MF_01815">
    <property type="entry name" value="FabH"/>
    <property type="match status" value="1"/>
</dbReference>
<dbReference type="AlphaFoldDB" id="A0A146GBR7"/>
<comment type="subcellular location">
    <subcellularLocation>
        <location evidence="13">Cytoplasm</location>
    </subcellularLocation>
</comment>
<evidence type="ECO:0000256" key="4">
    <source>
        <dbReference type="ARBA" id="ARBA00022490"/>
    </source>
</evidence>
<dbReference type="NCBIfam" id="NF006829">
    <property type="entry name" value="PRK09352.1"/>
    <property type="match status" value="1"/>
</dbReference>
<dbReference type="InterPro" id="IPR016039">
    <property type="entry name" value="Thiolase-like"/>
</dbReference>
<protein>
    <recommendedName>
        <fullName evidence="3 13">Beta-ketoacyl-[acyl-carrier-protein] synthase III</fullName>
        <shortName evidence="13">Beta-ketoacyl-ACP synthase III</shortName>
        <shortName evidence="13">KAS III</shortName>
        <ecNumber evidence="3 13">2.3.1.180</ecNumber>
    </recommendedName>
    <alternativeName>
        <fullName evidence="13">3-oxoacyl-[acyl-carrier-protein] synthase 3</fullName>
    </alternativeName>
    <alternativeName>
        <fullName evidence="13">3-oxoacyl-[acyl-carrier-protein] synthase III</fullName>
    </alternativeName>
</protein>
<evidence type="ECO:0000256" key="10">
    <source>
        <dbReference type="ARBA" id="ARBA00023268"/>
    </source>
</evidence>
<dbReference type="PANTHER" id="PTHR34069:SF2">
    <property type="entry name" value="BETA-KETOACYL-[ACYL-CARRIER-PROTEIN] SYNTHASE III"/>
    <property type="match status" value="1"/>
</dbReference>
<evidence type="ECO:0000256" key="12">
    <source>
        <dbReference type="ARBA" id="ARBA00051096"/>
    </source>
</evidence>
<feature type="active site" evidence="13">
    <location>
        <position position="125"/>
    </location>
</feature>
<dbReference type="EMBL" id="BDCO01000003">
    <property type="protein sequence ID" value="GAT35045.1"/>
    <property type="molecule type" value="Genomic_DNA"/>
</dbReference>
<name>A0A146GBR7_TERSA</name>
<dbReference type="Pfam" id="PF08545">
    <property type="entry name" value="ACP_syn_III"/>
    <property type="match status" value="1"/>
</dbReference>
<dbReference type="Gene3D" id="3.40.47.10">
    <property type="match status" value="1"/>
</dbReference>
<evidence type="ECO:0000256" key="3">
    <source>
        <dbReference type="ARBA" id="ARBA00012333"/>
    </source>
</evidence>
<comment type="function">
    <text evidence="13">Catalyzes the condensation reaction of fatty acid synthesis by the addition to an acyl acceptor of two carbons from malonyl-ACP. Catalyzes the first condensation reaction which initiates fatty acid synthesis and may therefore play a role in governing the total rate of fatty acid production. Possesses both acetoacetyl-ACP synthase and acetyl transacylase activities. Its substrate specificity determines the biosynthesis of branched-chain and/or straight-chain of fatty acids.</text>
</comment>
<keyword evidence="9 13" id="KW-0275">Fatty acid biosynthesis</keyword>
<evidence type="ECO:0000256" key="6">
    <source>
        <dbReference type="ARBA" id="ARBA00022679"/>
    </source>
</evidence>
<keyword evidence="6 13" id="KW-0808">Transferase</keyword>
<dbReference type="InterPro" id="IPR013747">
    <property type="entry name" value="ACP_syn_III_C"/>
</dbReference>
<evidence type="ECO:0000256" key="1">
    <source>
        <dbReference type="ARBA" id="ARBA00005194"/>
    </source>
</evidence>
<feature type="domain" description="Beta-ketoacyl-[acyl-carrier-protein] synthase III C-terminal" evidence="14">
    <location>
        <begin position="249"/>
        <end position="338"/>
    </location>
</feature>
<dbReference type="CDD" id="cd00830">
    <property type="entry name" value="KAS_III"/>
    <property type="match status" value="1"/>
</dbReference>
<comment type="subunit">
    <text evidence="13">Homodimer.</text>
</comment>
<sequence length="338" mass="36649">MKNSPRSKVRKPSRAVSIVGTGSYVPEKVLTNAELEKMVDTTDEWIVSRTGIKERRIAAEGEFTSHMATKAAQRAMEQAGVTAEEIQLIVVATVTPDTFFPSTACHVQRQLGAKNAACFDISAACSGFLYGIEVAQQFISNHTYETILVIGADRLSSIVNWNDRNTCVLFGDGAGAAILRYRAESHGVINTFMGSDGNYGDILHMPGGGCAVPITAENVDQRLNTLHMNGRETFKQAVISMMAAANTALDRAGLKVEDLTCVIPHQANLRIIEALADRMDLPLERFHMNLDKYGNTSAAAVAIALDEANRLGRFKVGDYILMVVFGGGLTYASSVVQW</sequence>
<evidence type="ECO:0000256" key="11">
    <source>
        <dbReference type="ARBA" id="ARBA00023315"/>
    </source>
</evidence>
<keyword evidence="4 13" id="KW-0963">Cytoplasm</keyword>
<evidence type="ECO:0000256" key="5">
    <source>
        <dbReference type="ARBA" id="ARBA00022516"/>
    </source>
</evidence>
<keyword evidence="11 13" id="KW-0012">Acyltransferase</keyword>
<dbReference type="InParanoid" id="A0A146GBR7"/>
<feature type="region of interest" description="ACP-binding" evidence="13">
    <location>
        <begin position="266"/>
        <end position="270"/>
    </location>
</feature>
<evidence type="ECO:0000259" key="15">
    <source>
        <dbReference type="Pfam" id="PF08545"/>
    </source>
</evidence>